<proteinExistence type="predicted"/>
<evidence type="ECO:0000256" key="13">
    <source>
        <dbReference type="ARBA" id="ARBA00037435"/>
    </source>
</evidence>
<dbReference type="InterPro" id="IPR001841">
    <property type="entry name" value="Znf_RING"/>
</dbReference>
<dbReference type="SMART" id="SM00184">
    <property type="entry name" value="RING"/>
    <property type="match status" value="1"/>
</dbReference>
<dbReference type="Gene3D" id="3.50.30.30">
    <property type="match status" value="1"/>
</dbReference>
<keyword evidence="6 16" id="KW-0863">Zinc-finger</keyword>
<keyword evidence="7" id="KW-0862">Zinc</keyword>
<evidence type="ECO:0000256" key="18">
    <source>
        <dbReference type="SAM" id="SignalP"/>
    </source>
</evidence>
<keyword evidence="3 17" id="KW-0812">Transmembrane</keyword>
<keyword evidence="11" id="KW-1015">Disulfide bond</keyword>
<dbReference type="InterPro" id="IPR013083">
    <property type="entry name" value="Znf_RING/FYVE/PHD"/>
</dbReference>
<dbReference type="STRING" id="72664.V4MRY3"/>
<evidence type="ECO:0000256" key="15">
    <source>
        <dbReference type="ARBA" id="ARBA00060484"/>
    </source>
</evidence>
<comment type="function">
    <text evidence="13">Involved in the trafficking of vacuolar proteins. May function as a sorting receptor for protein trafficking to the protein storage vacuole (PSV).</text>
</comment>
<dbReference type="PANTHER" id="PTHR47168">
    <property type="entry name" value="RING ZINC FINGER DOMAIN SUPERFAMILY PROTEIN-RELATED"/>
    <property type="match status" value="1"/>
</dbReference>
<dbReference type="SUPFAM" id="SSF57850">
    <property type="entry name" value="RING/U-box"/>
    <property type="match status" value="1"/>
</dbReference>
<dbReference type="EMBL" id="KI517683">
    <property type="protein sequence ID" value="ESQ34526.1"/>
    <property type="molecule type" value="Genomic_DNA"/>
</dbReference>
<dbReference type="eggNOG" id="KOG4628">
    <property type="taxonomic scope" value="Eukaryota"/>
</dbReference>
<gene>
    <name evidence="20" type="ORF">EUTSA_v10009890mg</name>
</gene>
<organism evidence="20 21">
    <name type="scientific">Eutrema salsugineum</name>
    <name type="common">Saltwater cress</name>
    <name type="synonym">Sisymbrium salsugineum</name>
    <dbReference type="NCBI Taxonomy" id="72664"/>
    <lineage>
        <taxon>Eukaryota</taxon>
        <taxon>Viridiplantae</taxon>
        <taxon>Streptophyta</taxon>
        <taxon>Embryophyta</taxon>
        <taxon>Tracheophyta</taxon>
        <taxon>Spermatophyta</taxon>
        <taxon>Magnoliopsida</taxon>
        <taxon>eudicotyledons</taxon>
        <taxon>Gunneridae</taxon>
        <taxon>Pentapetalae</taxon>
        <taxon>rosids</taxon>
        <taxon>malvids</taxon>
        <taxon>Brassicales</taxon>
        <taxon>Brassicaceae</taxon>
        <taxon>Eutremeae</taxon>
        <taxon>Eutrema</taxon>
    </lineage>
</organism>
<keyword evidence="9 17" id="KW-1133">Transmembrane helix</keyword>
<dbReference type="InterPro" id="IPR044744">
    <property type="entry name" value="ZNRF4/RNF13/RNF167_PA"/>
</dbReference>
<evidence type="ECO:0000256" key="6">
    <source>
        <dbReference type="ARBA" id="ARBA00022771"/>
    </source>
</evidence>
<accession>V4MRY3</accession>
<dbReference type="AlphaFoldDB" id="V4MRY3"/>
<keyword evidence="10 17" id="KW-0472">Membrane</keyword>
<evidence type="ECO:0000256" key="4">
    <source>
        <dbReference type="ARBA" id="ARBA00022723"/>
    </source>
</evidence>
<name>V4MRY3_EUTSA</name>
<dbReference type="OMA" id="GFSCAIC"/>
<evidence type="ECO:0000256" key="8">
    <source>
        <dbReference type="ARBA" id="ARBA00022927"/>
    </source>
</evidence>
<evidence type="ECO:0000313" key="21">
    <source>
        <dbReference type="Proteomes" id="UP000030689"/>
    </source>
</evidence>
<evidence type="ECO:0000256" key="14">
    <source>
        <dbReference type="ARBA" id="ARBA00046288"/>
    </source>
</evidence>
<evidence type="ECO:0000256" key="11">
    <source>
        <dbReference type="ARBA" id="ARBA00023157"/>
    </source>
</evidence>
<dbReference type="PROSITE" id="PS50089">
    <property type="entry name" value="ZF_RING_2"/>
    <property type="match status" value="1"/>
</dbReference>
<dbReference type="OrthoDB" id="8062037at2759"/>
<dbReference type="Pfam" id="PF02225">
    <property type="entry name" value="PA"/>
    <property type="match status" value="1"/>
</dbReference>
<dbReference type="PANTHER" id="PTHR47168:SF5">
    <property type="entry name" value="RING-TYPE DOMAIN-CONTAINING PROTEIN"/>
    <property type="match status" value="1"/>
</dbReference>
<evidence type="ECO:0000256" key="1">
    <source>
        <dbReference type="ARBA" id="ARBA00022448"/>
    </source>
</evidence>
<evidence type="ECO:0000256" key="12">
    <source>
        <dbReference type="ARBA" id="ARBA00023180"/>
    </source>
</evidence>
<dbReference type="Gramene" id="ESQ34526">
    <property type="protein sequence ID" value="ESQ34526"/>
    <property type="gene ID" value="EUTSA_v10009890mg"/>
</dbReference>
<evidence type="ECO:0000256" key="9">
    <source>
        <dbReference type="ARBA" id="ARBA00022989"/>
    </source>
</evidence>
<dbReference type="Pfam" id="PF13639">
    <property type="entry name" value="zf-RING_2"/>
    <property type="match status" value="1"/>
</dbReference>
<keyword evidence="8" id="KW-0653">Protein transport</keyword>
<evidence type="ECO:0000259" key="19">
    <source>
        <dbReference type="PROSITE" id="PS50089"/>
    </source>
</evidence>
<dbReference type="KEGG" id="eus:EUTSA_v10009890mg"/>
<dbReference type="CDD" id="cd02123">
    <property type="entry name" value="PA_C_RZF_like"/>
    <property type="match status" value="1"/>
</dbReference>
<protein>
    <recommendedName>
        <fullName evidence="19">RING-type domain-containing protein</fullName>
    </recommendedName>
</protein>
<keyword evidence="1" id="KW-0813">Transport</keyword>
<dbReference type="Gene3D" id="3.30.40.10">
    <property type="entry name" value="Zinc/RING finger domain, C3HC4 (zinc finger)"/>
    <property type="match status" value="1"/>
</dbReference>
<evidence type="ECO:0000256" key="2">
    <source>
        <dbReference type="ARBA" id="ARBA00022554"/>
    </source>
</evidence>
<dbReference type="GO" id="GO:0015031">
    <property type="term" value="P:protein transport"/>
    <property type="evidence" value="ECO:0007669"/>
    <property type="project" value="UniProtKB-KW"/>
</dbReference>
<dbReference type="FunFam" id="3.50.30.30:FF:000020">
    <property type="entry name" value="Receptor homology region transmembrane domain-and RING domain-containing protein 2"/>
    <property type="match status" value="1"/>
</dbReference>
<keyword evidence="12" id="KW-0325">Glycoprotein</keyword>
<reference evidence="20 21" key="1">
    <citation type="journal article" date="2013" name="Front. Plant Sci.">
        <title>The Reference Genome of the Halophytic Plant Eutrema salsugineum.</title>
        <authorList>
            <person name="Yang R."/>
            <person name="Jarvis D.E."/>
            <person name="Chen H."/>
            <person name="Beilstein M.A."/>
            <person name="Grimwood J."/>
            <person name="Jenkins J."/>
            <person name="Shu S."/>
            <person name="Prochnik S."/>
            <person name="Xin M."/>
            <person name="Ma C."/>
            <person name="Schmutz J."/>
            <person name="Wing R.A."/>
            <person name="Mitchell-Olds T."/>
            <person name="Schumaker K.S."/>
            <person name="Wang X."/>
        </authorList>
    </citation>
    <scope>NUCLEOTIDE SEQUENCE [LARGE SCALE GENOMIC DNA]</scope>
</reference>
<dbReference type="Proteomes" id="UP000030689">
    <property type="component" value="Unassembled WGS sequence"/>
</dbReference>
<evidence type="ECO:0000256" key="7">
    <source>
        <dbReference type="ARBA" id="ARBA00022833"/>
    </source>
</evidence>
<dbReference type="InterPro" id="IPR051653">
    <property type="entry name" value="E3_ligase_sorting_rcpt"/>
</dbReference>
<dbReference type="GO" id="GO:0012505">
    <property type="term" value="C:endomembrane system"/>
    <property type="evidence" value="ECO:0007669"/>
    <property type="project" value="UniProtKB-SubCell"/>
</dbReference>
<feature type="chain" id="PRO_5004722592" description="RING-type domain-containing protein" evidence="18">
    <location>
        <begin position="22"/>
        <end position="409"/>
    </location>
</feature>
<dbReference type="GO" id="GO:0032586">
    <property type="term" value="C:protein storage vacuole membrane"/>
    <property type="evidence" value="ECO:0007669"/>
    <property type="project" value="UniProtKB-SubCell"/>
</dbReference>
<keyword evidence="4" id="KW-0479">Metal-binding</keyword>
<evidence type="ECO:0000313" key="20">
    <source>
        <dbReference type="EMBL" id="ESQ34526.1"/>
    </source>
</evidence>
<feature type="domain" description="RING-type" evidence="19">
    <location>
        <begin position="231"/>
        <end position="273"/>
    </location>
</feature>
<sequence length="409" mass="44764">MNLVALVLLILHLVIFSCVDAGKVVLMDSNITRSFDDIEADFSPPVNSMVETGVLYLAEPFDACQDLRNKPRQSPNDTSPFVLIVRGGCSFEHKIRDAQRSDFKAAIVHDNVDRDILLAMGGDSDGIKIQAVFVTKEAGEKLKSVVGLTEKKVMLVPSLDDSGWLLFANIAMIVSLAIFVALAACVLVYRHCTTHSNVTFQFHGMSRRMVKAMPSVTFTSVHEDNTTGFSCAICLEDYSVGDKLRVLPCGHKYHAACVDSWLTSWRTFCPVCKRDARTRTYESPASESTPLLRSPIVASSVVVIDPPPVGSSHHSSSYIHQSFRSSSRISADIRQQTSPLHLPSLRSYATCMDSLHSIGYSTMSPLNAIGMPPYRPSPSNVSPGLVQSTNHRLSSLSPFASAHSLRDNC</sequence>
<keyword evidence="5 18" id="KW-0732">Signal</keyword>
<comment type="subcellular location">
    <subcellularLocation>
        <location evidence="14">Endomembrane system</location>
        <topology evidence="14">Single-pass type I membrane protein</topology>
    </subcellularLocation>
    <subcellularLocation>
        <location evidence="15">Protein storage vacuole membrane</location>
    </subcellularLocation>
</comment>
<evidence type="ECO:0000256" key="10">
    <source>
        <dbReference type="ARBA" id="ARBA00023136"/>
    </source>
</evidence>
<evidence type="ECO:0000256" key="5">
    <source>
        <dbReference type="ARBA" id="ARBA00022729"/>
    </source>
</evidence>
<evidence type="ECO:0000256" key="17">
    <source>
        <dbReference type="SAM" id="Phobius"/>
    </source>
</evidence>
<dbReference type="FunFam" id="3.30.40.10:FF:000276">
    <property type="entry name" value="Receptor homology region transmembrane domain-and RING domain-containing protein 2"/>
    <property type="match status" value="1"/>
</dbReference>
<keyword evidence="2" id="KW-0926">Vacuole</keyword>
<dbReference type="GO" id="GO:0008270">
    <property type="term" value="F:zinc ion binding"/>
    <property type="evidence" value="ECO:0007669"/>
    <property type="project" value="UniProtKB-KW"/>
</dbReference>
<evidence type="ECO:0000256" key="16">
    <source>
        <dbReference type="PROSITE-ProRule" id="PRU00175"/>
    </source>
</evidence>
<evidence type="ECO:0000256" key="3">
    <source>
        <dbReference type="ARBA" id="ARBA00022692"/>
    </source>
</evidence>
<dbReference type="InterPro" id="IPR003137">
    <property type="entry name" value="PA_domain"/>
</dbReference>
<feature type="signal peptide" evidence="18">
    <location>
        <begin position="1"/>
        <end position="21"/>
    </location>
</feature>
<feature type="transmembrane region" description="Helical" evidence="17">
    <location>
        <begin position="164"/>
        <end position="189"/>
    </location>
</feature>
<keyword evidence="21" id="KW-1185">Reference proteome</keyword>